<dbReference type="InterPro" id="IPR029058">
    <property type="entry name" value="AB_hydrolase_fold"/>
</dbReference>
<dbReference type="PANTHER" id="PTHR43037">
    <property type="entry name" value="UNNAMED PRODUCT-RELATED"/>
    <property type="match status" value="1"/>
</dbReference>
<accession>A0ABQ0KDF3</accession>
<keyword evidence="4" id="KW-1185">Reference proteome</keyword>
<name>A0ABQ0KDF3_MYCNV</name>
<dbReference type="Proteomes" id="UP000069773">
    <property type="component" value="Unassembled WGS sequence"/>
</dbReference>
<dbReference type="PANTHER" id="PTHR43037:SF1">
    <property type="entry name" value="BLL1128 PROTEIN"/>
    <property type="match status" value="1"/>
</dbReference>
<dbReference type="InterPro" id="IPR050955">
    <property type="entry name" value="Plant_Biomass_Hydrol_Est"/>
</dbReference>
<organism evidence="3 4">
    <name type="scientific">Mycolicibacterium novocastrense</name>
    <name type="common">Mycobacterium novocastrense</name>
    <dbReference type="NCBI Taxonomy" id="59813"/>
    <lineage>
        <taxon>Bacteria</taxon>
        <taxon>Bacillati</taxon>
        <taxon>Actinomycetota</taxon>
        <taxon>Actinomycetes</taxon>
        <taxon>Mycobacteriales</taxon>
        <taxon>Mycobacteriaceae</taxon>
        <taxon>Mycolicibacterium</taxon>
    </lineage>
</organism>
<evidence type="ECO:0000313" key="4">
    <source>
        <dbReference type="Proteomes" id="UP000069773"/>
    </source>
</evidence>
<keyword evidence="1" id="KW-0732">Signal</keyword>
<evidence type="ECO:0000256" key="1">
    <source>
        <dbReference type="ARBA" id="ARBA00022729"/>
    </source>
</evidence>
<dbReference type="InterPro" id="IPR010126">
    <property type="entry name" value="Esterase_phb"/>
</dbReference>
<keyword evidence="2" id="KW-0378">Hydrolase</keyword>
<dbReference type="EMBL" id="BCTA01000011">
    <property type="protein sequence ID" value="GAT07558.1"/>
    <property type="molecule type" value="Genomic_DNA"/>
</dbReference>
<comment type="caution">
    <text evidence="3">The sequence shown here is derived from an EMBL/GenBank/DDBJ whole genome shotgun (WGS) entry which is preliminary data.</text>
</comment>
<dbReference type="SUPFAM" id="SSF53474">
    <property type="entry name" value="alpha/beta-Hydrolases"/>
    <property type="match status" value="1"/>
</dbReference>
<reference evidence="3 4" key="1">
    <citation type="journal article" date="2016" name="Genome Announc.">
        <title>Draft Genome Sequences of Five Rapidly Growing Mycobacterium Species, M. thermoresistibile, M. fortuitum subsp. acetamidolyticum, M. canariasense, M. brisbanense, and M. novocastrense.</title>
        <authorList>
            <person name="Katahira K."/>
            <person name="Ogura Y."/>
            <person name="Gotoh Y."/>
            <person name="Hayashi T."/>
        </authorList>
    </citation>
    <scope>NUCLEOTIDE SEQUENCE [LARGE SCALE GENOMIC DNA]</scope>
    <source>
        <strain evidence="3 4">JCM18114</strain>
    </source>
</reference>
<evidence type="ECO:0000256" key="2">
    <source>
        <dbReference type="ARBA" id="ARBA00022801"/>
    </source>
</evidence>
<proteinExistence type="predicted"/>
<gene>
    <name evidence="3" type="ORF">RMCN_0691</name>
</gene>
<evidence type="ECO:0000313" key="3">
    <source>
        <dbReference type="EMBL" id="GAT07558.1"/>
    </source>
</evidence>
<sequence length="306" mass="30778">MVGLSAHLRGARRTGPAAKAIMRSSVVLAAVCVLFGFGGGQVAAFPGGDAAGALTIGGLNRTYTVHSPPGLDRPAGLVLNLHGAGMTGPAQAGATNYNAIADQYGFVVAYPDGVDMSWADGRGAALPDRQGVDDVGFLVALAERLREEYGVDPGHVFVTGTSAGGFMASRLACERADVFAAAAPIAGTLASGFPCAPSQPVSVLAVHGTADPVVPFAGGPMVGRGGPSDIVAPAVMAQRWRELDGCPAPVEEVQGGVHRFVAAGCAGGTEVVFVQIDGGGHVWPGGLFAPFDASQSSGQFFATHGR</sequence>
<dbReference type="Pfam" id="PF10503">
    <property type="entry name" value="Esterase_PHB"/>
    <property type="match status" value="1"/>
</dbReference>
<dbReference type="Gene3D" id="3.40.50.1820">
    <property type="entry name" value="alpha/beta hydrolase"/>
    <property type="match status" value="1"/>
</dbReference>
<protein>
    <submittedName>
        <fullName evidence="3">Poly(3-hydroxybutyrate) depolymerase</fullName>
    </submittedName>
</protein>